<sequence>MQPVDFFLHAAMRYPDRIAAIDAASGRTHTYEALRGQTLALAAALQRLSGKPRPVIATLAGNSHAMLLGILATYACAGVLVPLTPTVVEQDIARQLATAAPDIVLHDAAYEALLASYHGLRICNDAGRQLHVDTLVREHAGRSPSRSNPDLSETTAIKFTGGSSGAPKAVLQSLRCINTMVASLAMTYGFDSEERFLLAPPMTHGAGTFVLPVLHAGGCLVIAGKATAEQLHALMETHGVTSTWLPPTLLQRLVQAQCAAARHLPALRNLLYGGAPCPAPLQSQAIAEFGPVLGVTYGLTEAPVIIAGMNGATGSLPENLGSAGRIGPLTRVAVVGADGHPTTIPNTLGEIIASGDLLMSGYLNMPEQTAAVLKDGWFHTGDIGVIDERGFLFIKGRSKDIIISGGFNVYPSDVENAYAQHPGIAECVVFGNADDDWGERVEMAVVPIRPGSVSVQALIDYGKQQLGSVRTPKIIHIVQSFPKNTLGKIDKRRIIDDLRNATRQEEHRS</sequence>
<feature type="compositionally biased region" description="Polar residues" evidence="1">
    <location>
        <begin position="144"/>
        <end position="157"/>
    </location>
</feature>
<dbReference type="Gene3D" id="3.40.50.12780">
    <property type="entry name" value="N-terminal domain of ligase-like"/>
    <property type="match status" value="1"/>
</dbReference>
<dbReference type="InterPro" id="IPR045851">
    <property type="entry name" value="AMP-bd_C_sf"/>
</dbReference>
<dbReference type="Pfam" id="PF00501">
    <property type="entry name" value="AMP-binding"/>
    <property type="match status" value="1"/>
</dbReference>
<evidence type="ECO:0000259" key="2">
    <source>
        <dbReference type="Pfam" id="PF00501"/>
    </source>
</evidence>
<dbReference type="RefSeq" id="WP_118932690.1">
    <property type="nucleotide sequence ID" value="NZ_CP061008.1"/>
</dbReference>
<dbReference type="PROSITE" id="PS00455">
    <property type="entry name" value="AMP_BINDING"/>
    <property type="match status" value="1"/>
</dbReference>
<dbReference type="Proteomes" id="UP000285324">
    <property type="component" value="Unassembled WGS sequence"/>
</dbReference>
<feature type="domain" description="AMP-dependent synthetase/ligase" evidence="2">
    <location>
        <begin position="9"/>
        <end position="363"/>
    </location>
</feature>
<organism evidence="4 5">
    <name type="scientific">Alcaligenes xylosoxydans xylosoxydans</name>
    <name type="common">Achromobacter xylosoxidans</name>
    <dbReference type="NCBI Taxonomy" id="85698"/>
    <lineage>
        <taxon>Bacteria</taxon>
        <taxon>Pseudomonadati</taxon>
        <taxon>Pseudomonadota</taxon>
        <taxon>Betaproteobacteria</taxon>
        <taxon>Burkholderiales</taxon>
        <taxon>Alcaligenaceae</taxon>
        <taxon>Achromobacter</taxon>
    </lineage>
</organism>
<comment type="caution">
    <text evidence="4">The sequence shown here is derived from an EMBL/GenBank/DDBJ whole genome shotgun (WGS) entry which is preliminary data.</text>
</comment>
<proteinExistence type="predicted"/>
<dbReference type="EMBL" id="QVXO01000016">
    <property type="protein sequence ID" value="RPJ91402.1"/>
    <property type="molecule type" value="Genomic_DNA"/>
</dbReference>
<evidence type="ECO:0000313" key="5">
    <source>
        <dbReference type="Proteomes" id="UP000285324"/>
    </source>
</evidence>
<dbReference type="PANTHER" id="PTHR43201">
    <property type="entry name" value="ACYL-COA SYNTHETASE"/>
    <property type="match status" value="1"/>
</dbReference>
<keyword evidence="4" id="KW-0436">Ligase</keyword>
<protein>
    <submittedName>
        <fullName evidence="4">Long-chain fatty acid--CoA ligase</fullName>
    </submittedName>
</protein>
<evidence type="ECO:0000313" key="4">
    <source>
        <dbReference type="EMBL" id="RPJ91402.1"/>
    </source>
</evidence>
<feature type="region of interest" description="Disordered" evidence="1">
    <location>
        <begin position="139"/>
        <end position="158"/>
    </location>
</feature>
<dbReference type="Gene3D" id="3.30.300.30">
    <property type="match status" value="1"/>
</dbReference>
<dbReference type="SUPFAM" id="SSF56801">
    <property type="entry name" value="Acetyl-CoA synthetase-like"/>
    <property type="match status" value="1"/>
</dbReference>
<gene>
    <name evidence="4" type="ORF">DY367_12790</name>
</gene>
<dbReference type="OrthoDB" id="9766486at2"/>
<dbReference type="AlphaFoldDB" id="A0A424WDS2"/>
<dbReference type="InterPro" id="IPR020845">
    <property type="entry name" value="AMP-binding_CS"/>
</dbReference>
<dbReference type="GO" id="GO:0031956">
    <property type="term" value="F:medium-chain fatty acid-CoA ligase activity"/>
    <property type="evidence" value="ECO:0007669"/>
    <property type="project" value="TreeGrafter"/>
</dbReference>
<dbReference type="PANTHER" id="PTHR43201:SF32">
    <property type="entry name" value="2-SUCCINYLBENZOATE--COA LIGASE, CHLOROPLASTIC_PEROXISOMAL"/>
    <property type="match status" value="1"/>
</dbReference>
<name>A0A424WDS2_ALCXX</name>
<evidence type="ECO:0000259" key="3">
    <source>
        <dbReference type="Pfam" id="PF13193"/>
    </source>
</evidence>
<dbReference type="InterPro" id="IPR025110">
    <property type="entry name" value="AMP-bd_C"/>
</dbReference>
<evidence type="ECO:0000256" key="1">
    <source>
        <dbReference type="SAM" id="MobiDB-lite"/>
    </source>
</evidence>
<feature type="domain" description="AMP-binding enzyme C-terminal" evidence="3">
    <location>
        <begin position="414"/>
        <end position="488"/>
    </location>
</feature>
<dbReference type="Pfam" id="PF13193">
    <property type="entry name" value="AMP-binding_C"/>
    <property type="match status" value="1"/>
</dbReference>
<dbReference type="InterPro" id="IPR000873">
    <property type="entry name" value="AMP-dep_synth/lig_dom"/>
</dbReference>
<accession>A0A424WDS2</accession>
<dbReference type="InterPro" id="IPR042099">
    <property type="entry name" value="ANL_N_sf"/>
</dbReference>
<dbReference type="GO" id="GO:0006631">
    <property type="term" value="P:fatty acid metabolic process"/>
    <property type="evidence" value="ECO:0007669"/>
    <property type="project" value="TreeGrafter"/>
</dbReference>
<reference evidence="4 5" key="1">
    <citation type="submission" date="2018-08" db="EMBL/GenBank/DDBJ databases">
        <title>Achromobacter xylosoxidans Genome sequencing and assembly.</title>
        <authorList>
            <person name="Wang R."/>
            <person name="Rensing C."/>
            <person name="Li Y."/>
        </authorList>
    </citation>
    <scope>NUCLEOTIDE SEQUENCE [LARGE SCALE GENOMIC DNA]</scope>
    <source>
        <strain evidence="4 5">GD003A</strain>
    </source>
</reference>